<dbReference type="Pfam" id="PF03725">
    <property type="entry name" value="RNase_PH_C"/>
    <property type="match status" value="1"/>
</dbReference>
<evidence type="ECO:0000256" key="7">
    <source>
        <dbReference type="ARBA" id="ARBA00022835"/>
    </source>
</evidence>
<dbReference type="InterPro" id="IPR033100">
    <property type="entry name" value="Rrp45"/>
</dbReference>
<evidence type="ECO:0000256" key="6">
    <source>
        <dbReference type="ARBA" id="ARBA00022552"/>
    </source>
</evidence>
<dbReference type="GO" id="GO:0005730">
    <property type="term" value="C:nucleolus"/>
    <property type="evidence" value="ECO:0007669"/>
    <property type="project" value="UniProtKB-SubCell"/>
</dbReference>
<evidence type="ECO:0000256" key="4">
    <source>
        <dbReference type="ARBA" id="ARBA00019572"/>
    </source>
</evidence>
<proteinExistence type="inferred from homology"/>
<evidence type="ECO:0000259" key="12">
    <source>
        <dbReference type="Pfam" id="PF01138"/>
    </source>
</evidence>
<dbReference type="Gene3D" id="3.30.230.70">
    <property type="entry name" value="GHMP Kinase, N-terminal domain"/>
    <property type="match status" value="1"/>
</dbReference>
<feature type="region of interest" description="Disordered" evidence="11">
    <location>
        <begin position="316"/>
        <end position="398"/>
    </location>
</feature>
<evidence type="ECO:0000256" key="8">
    <source>
        <dbReference type="ARBA" id="ARBA00022884"/>
    </source>
</evidence>
<evidence type="ECO:0000256" key="10">
    <source>
        <dbReference type="ARBA" id="ARBA00032660"/>
    </source>
</evidence>
<accession>A0A8K0FXE0</accession>
<dbReference type="AlphaFoldDB" id="A0A8K0FXE0"/>
<dbReference type="GO" id="GO:0000176">
    <property type="term" value="C:nuclear exosome (RNase complex)"/>
    <property type="evidence" value="ECO:0007669"/>
    <property type="project" value="TreeGrafter"/>
</dbReference>
<dbReference type="GO" id="GO:0035925">
    <property type="term" value="F:mRNA 3'-UTR AU-rich region binding"/>
    <property type="evidence" value="ECO:0007669"/>
    <property type="project" value="TreeGrafter"/>
</dbReference>
<keyword evidence="6" id="KW-0698">rRNA processing</keyword>
<evidence type="ECO:0000256" key="5">
    <source>
        <dbReference type="ARBA" id="ARBA00022490"/>
    </source>
</evidence>
<feature type="compositionally biased region" description="Basic residues" evidence="11">
    <location>
        <begin position="389"/>
        <end position="398"/>
    </location>
</feature>
<dbReference type="PANTHER" id="PTHR11097">
    <property type="entry name" value="EXOSOME COMPLEX EXONUCLEASE RIBOSOMAL RNA PROCESSING PROTEIN"/>
    <property type="match status" value="1"/>
</dbReference>
<name>A0A8K0FXE0_IGNLU</name>
<dbReference type="InterPro" id="IPR015847">
    <property type="entry name" value="ExoRNase_PH_dom2"/>
</dbReference>
<evidence type="ECO:0000256" key="9">
    <source>
        <dbReference type="ARBA" id="ARBA00023242"/>
    </source>
</evidence>
<feature type="compositionally biased region" description="Acidic residues" evidence="11">
    <location>
        <begin position="365"/>
        <end position="374"/>
    </location>
</feature>
<dbReference type="InterPro" id="IPR001247">
    <property type="entry name" value="ExoRNase_PH_dom1"/>
</dbReference>
<comment type="similarity">
    <text evidence="3">Belongs to the RNase PH family.</text>
</comment>
<gene>
    <name evidence="14" type="ORF">ILUMI_22495</name>
</gene>
<dbReference type="InterPro" id="IPR036345">
    <property type="entry name" value="ExoRNase_PH_dom2_sf"/>
</dbReference>
<dbReference type="GO" id="GO:0071035">
    <property type="term" value="P:nuclear polyadenylation-dependent rRNA catabolic process"/>
    <property type="evidence" value="ECO:0007669"/>
    <property type="project" value="TreeGrafter"/>
</dbReference>
<feature type="domain" description="Exoribonuclease phosphorolytic" evidence="13">
    <location>
        <begin position="192"/>
        <end position="257"/>
    </location>
</feature>
<dbReference type="InterPro" id="IPR020568">
    <property type="entry name" value="Ribosomal_Su5_D2-typ_SF"/>
</dbReference>
<sequence>MAKIRESIISNCEKKFLIKGLEEHRRLDGRAFDEFRELHIEFSKDWGCCYVTLGKTAVLAQVSCEIQQPKSSRPSEGILIINVELSPMSAPHFEPGRQSELSVQLNRILEKCIKDSKAVDLESLCIKVNEKVWALKVNVNVLNHEGNIADCASIAALSALAHFRRPDISSDGEEIVVHTYAQRDPIPTAVHHYPVCVTYAMFNEGAVILADPTLLEEGVADAHLMIGLNAYKELCGLHLGGNALMTPQSILQCTSKAAARASVVIQQIKEALEKDQERRNQNKEFIFEDSVQFDKAASASNLGFYLDKWSTKQQKKRKNVKHVKEESGMENSTEDSNKGTVESFGKGSAVLLPPEDDNNWKTSSDEESESDIIPDDCLIKGDDKEYNKSKTKKKKLIK</sequence>
<feature type="compositionally biased region" description="Basic and acidic residues" evidence="11">
    <location>
        <begin position="377"/>
        <end position="388"/>
    </location>
</feature>
<dbReference type="EMBL" id="VTPC01090312">
    <property type="protein sequence ID" value="KAF2883680.1"/>
    <property type="molecule type" value="Genomic_DNA"/>
</dbReference>
<evidence type="ECO:0000313" key="14">
    <source>
        <dbReference type="EMBL" id="KAF2883680.1"/>
    </source>
</evidence>
<dbReference type="SUPFAM" id="SSF54211">
    <property type="entry name" value="Ribosomal protein S5 domain 2-like"/>
    <property type="match status" value="1"/>
</dbReference>
<dbReference type="OrthoDB" id="10264038at2759"/>
<dbReference type="InterPro" id="IPR027408">
    <property type="entry name" value="PNPase/RNase_PH_dom_sf"/>
</dbReference>
<protein>
    <recommendedName>
        <fullName evidence="4">Exosome complex component RRP45</fullName>
    </recommendedName>
    <alternativeName>
        <fullName evidence="10">Exosome component 9</fullName>
    </alternativeName>
</protein>
<dbReference type="Proteomes" id="UP000801492">
    <property type="component" value="Unassembled WGS sequence"/>
</dbReference>
<dbReference type="GO" id="GO:0071028">
    <property type="term" value="P:nuclear mRNA surveillance"/>
    <property type="evidence" value="ECO:0007669"/>
    <property type="project" value="TreeGrafter"/>
</dbReference>
<comment type="caution">
    <text evidence="14">The sequence shown here is derived from an EMBL/GenBank/DDBJ whole genome shotgun (WGS) entry which is preliminary data.</text>
</comment>
<keyword evidence="7" id="KW-0271">Exosome</keyword>
<dbReference type="GO" id="GO:0016075">
    <property type="term" value="P:rRNA catabolic process"/>
    <property type="evidence" value="ECO:0007669"/>
    <property type="project" value="TreeGrafter"/>
</dbReference>
<comment type="subcellular location">
    <subcellularLocation>
        <location evidence="1">Cytoplasm</location>
    </subcellularLocation>
    <subcellularLocation>
        <location evidence="2">Nucleus</location>
        <location evidence="2">Nucleolus</location>
    </subcellularLocation>
</comment>
<evidence type="ECO:0000256" key="3">
    <source>
        <dbReference type="ARBA" id="ARBA00006678"/>
    </source>
</evidence>
<dbReference type="GO" id="GO:0034473">
    <property type="term" value="P:U1 snRNA 3'-end processing"/>
    <property type="evidence" value="ECO:0007669"/>
    <property type="project" value="TreeGrafter"/>
</dbReference>
<evidence type="ECO:0000259" key="13">
    <source>
        <dbReference type="Pfam" id="PF03725"/>
    </source>
</evidence>
<evidence type="ECO:0000313" key="15">
    <source>
        <dbReference type="Proteomes" id="UP000801492"/>
    </source>
</evidence>
<keyword evidence="5" id="KW-0963">Cytoplasm</keyword>
<evidence type="ECO:0000256" key="2">
    <source>
        <dbReference type="ARBA" id="ARBA00004604"/>
    </source>
</evidence>
<evidence type="ECO:0000256" key="11">
    <source>
        <dbReference type="SAM" id="MobiDB-lite"/>
    </source>
</evidence>
<dbReference type="PANTHER" id="PTHR11097:SF14">
    <property type="entry name" value="EXOSOME COMPLEX COMPONENT RRP45"/>
    <property type="match status" value="1"/>
</dbReference>
<dbReference type="CDD" id="cd11368">
    <property type="entry name" value="RNase_PH_RRP45"/>
    <property type="match status" value="1"/>
</dbReference>
<dbReference type="FunFam" id="3.30.230.70:FF:000005">
    <property type="entry name" value="Exosome complex component RRP45"/>
    <property type="match status" value="1"/>
</dbReference>
<dbReference type="GO" id="GO:0000467">
    <property type="term" value="P:exonucleolytic trimming to generate mature 3'-end of 5.8S rRNA from tricistronic rRNA transcript (SSU-rRNA, 5.8S rRNA, LSU-rRNA)"/>
    <property type="evidence" value="ECO:0007669"/>
    <property type="project" value="TreeGrafter"/>
</dbReference>
<dbReference type="GO" id="GO:0000177">
    <property type="term" value="C:cytoplasmic exosome (RNase complex)"/>
    <property type="evidence" value="ECO:0007669"/>
    <property type="project" value="TreeGrafter"/>
</dbReference>
<keyword evidence="9" id="KW-0539">Nucleus</keyword>
<feature type="domain" description="Exoribonuclease phosphorolytic" evidence="12">
    <location>
        <begin position="34"/>
        <end position="166"/>
    </location>
</feature>
<dbReference type="SUPFAM" id="SSF55666">
    <property type="entry name" value="Ribonuclease PH domain 2-like"/>
    <property type="match status" value="1"/>
</dbReference>
<reference evidence="14" key="1">
    <citation type="submission" date="2019-08" db="EMBL/GenBank/DDBJ databases">
        <title>The genome of the North American firefly Photinus pyralis.</title>
        <authorList>
            <consortium name="Photinus pyralis genome working group"/>
            <person name="Fallon T.R."/>
            <person name="Sander Lower S.E."/>
            <person name="Weng J.-K."/>
        </authorList>
    </citation>
    <scope>NUCLEOTIDE SEQUENCE</scope>
    <source>
        <strain evidence="14">TRF0915ILg1</strain>
        <tissue evidence="14">Whole body</tissue>
    </source>
</reference>
<keyword evidence="8" id="KW-0694">RNA-binding</keyword>
<dbReference type="GO" id="GO:0071038">
    <property type="term" value="P:TRAMP-dependent tRNA surveillance pathway"/>
    <property type="evidence" value="ECO:0007669"/>
    <property type="project" value="TreeGrafter"/>
</dbReference>
<dbReference type="Pfam" id="PF01138">
    <property type="entry name" value="RNase_PH"/>
    <property type="match status" value="1"/>
</dbReference>
<dbReference type="InterPro" id="IPR050590">
    <property type="entry name" value="Exosome_comp_Rrp42_subfam"/>
</dbReference>
<organism evidence="14 15">
    <name type="scientific">Ignelater luminosus</name>
    <name type="common">Cucubano</name>
    <name type="synonym">Pyrophorus luminosus</name>
    <dbReference type="NCBI Taxonomy" id="2038154"/>
    <lineage>
        <taxon>Eukaryota</taxon>
        <taxon>Metazoa</taxon>
        <taxon>Ecdysozoa</taxon>
        <taxon>Arthropoda</taxon>
        <taxon>Hexapoda</taxon>
        <taxon>Insecta</taxon>
        <taxon>Pterygota</taxon>
        <taxon>Neoptera</taxon>
        <taxon>Endopterygota</taxon>
        <taxon>Coleoptera</taxon>
        <taxon>Polyphaga</taxon>
        <taxon>Elateriformia</taxon>
        <taxon>Elateroidea</taxon>
        <taxon>Elateridae</taxon>
        <taxon>Agrypninae</taxon>
        <taxon>Pyrophorini</taxon>
        <taxon>Ignelater</taxon>
    </lineage>
</organism>
<keyword evidence="15" id="KW-1185">Reference proteome</keyword>
<dbReference type="GO" id="GO:0034475">
    <property type="term" value="P:U4 snRNA 3'-end processing"/>
    <property type="evidence" value="ECO:0007669"/>
    <property type="project" value="TreeGrafter"/>
</dbReference>
<evidence type="ECO:0000256" key="1">
    <source>
        <dbReference type="ARBA" id="ARBA00004496"/>
    </source>
</evidence>
<dbReference type="GO" id="GO:0034476">
    <property type="term" value="P:U5 snRNA 3'-end processing"/>
    <property type="evidence" value="ECO:0007669"/>
    <property type="project" value="TreeGrafter"/>
</dbReference>